<dbReference type="PANTHER" id="PTHR11009">
    <property type="entry name" value="DER1-LIKE PROTEIN, DERLIN"/>
    <property type="match status" value="1"/>
</dbReference>
<evidence type="ECO:0000313" key="8">
    <source>
        <dbReference type="EMBL" id="OXA46628.1"/>
    </source>
</evidence>
<evidence type="ECO:0000256" key="4">
    <source>
        <dbReference type="ARBA" id="ARBA00022824"/>
    </source>
</evidence>
<evidence type="ECO:0000313" key="9">
    <source>
        <dbReference type="Proteomes" id="UP000198287"/>
    </source>
</evidence>
<comment type="function">
    <text evidence="7">May be involved in the degradation of misfolded endoplasmic reticulum (ER) luminal proteins.</text>
</comment>
<dbReference type="Proteomes" id="UP000198287">
    <property type="component" value="Unassembled WGS sequence"/>
</dbReference>
<evidence type="ECO:0000256" key="7">
    <source>
        <dbReference type="RuleBase" id="RU363059"/>
    </source>
</evidence>
<dbReference type="AlphaFoldDB" id="A0A226DNP2"/>
<dbReference type="STRING" id="158441.A0A226DNP2"/>
<evidence type="ECO:0000256" key="1">
    <source>
        <dbReference type="ARBA" id="ARBA00004477"/>
    </source>
</evidence>
<keyword evidence="3 7" id="KW-0812">Transmembrane</keyword>
<protein>
    <recommendedName>
        <fullName evidence="7">Derlin</fullName>
    </recommendedName>
</protein>
<dbReference type="GO" id="GO:0005789">
    <property type="term" value="C:endoplasmic reticulum membrane"/>
    <property type="evidence" value="ECO:0007669"/>
    <property type="project" value="UniProtKB-SubCell"/>
</dbReference>
<feature type="transmembrane region" description="Helical" evidence="7">
    <location>
        <begin position="7"/>
        <end position="29"/>
    </location>
</feature>
<dbReference type="GO" id="GO:0006950">
    <property type="term" value="P:response to stress"/>
    <property type="evidence" value="ECO:0007669"/>
    <property type="project" value="UniProtKB-ARBA"/>
</dbReference>
<evidence type="ECO:0000256" key="3">
    <source>
        <dbReference type="ARBA" id="ARBA00022692"/>
    </source>
</evidence>
<sequence length="208" mass="24263">MEDVKNWLLRLPYLTRHWFIAAIVLPLLLWRPVTAAIYFPVGFLWLMKLYLLVSYSRKLEEEHYATKQGTYAFLLVILLGPMINSVVYIWCQLNPNVIIRFWFGTEFKAKIFPLVLAIMDLILYNDWIAQAIGILAGHAYYFSTTEWARLHGRPLFETPRQSLFRNPRMAQMSEGIYVEDYRDTGPTRLTPSTYSFPGTGRVLSDTAQ</sequence>
<accession>A0A226DNP2</accession>
<feature type="transmembrane region" description="Helical" evidence="7">
    <location>
        <begin position="35"/>
        <end position="51"/>
    </location>
</feature>
<gene>
    <name evidence="8" type="ORF">Fcan01_18803</name>
</gene>
<keyword evidence="5 7" id="KW-1133">Transmembrane helix</keyword>
<proteinExistence type="inferred from homology"/>
<evidence type="ECO:0000256" key="2">
    <source>
        <dbReference type="ARBA" id="ARBA00008917"/>
    </source>
</evidence>
<comment type="subcellular location">
    <subcellularLocation>
        <location evidence="1 7">Endoplasmic reticulum membrane</location>
        <topology evidence="1 7">Multi-pass membrane protein</topology>
    </subcellularLocation>
</comment>
<feature type="transmembrane region" description="Helical" evidence="7">
    <location>
        <begin position="71"/>
        <end position="90"/>
    </location>
</feature>
<comment type="similarity">
    <text evidence="2 7">Belongs to the derlin family.</text>
</comment>
<dbReference type="EMBL" id="LNIX01000015">
    <property type="protein sequence ID" value="OXA46628.1"/>
    <property type="molecule type" value="Genomic_DNA"/>
</dbReference>
<comment type="caution">
    <text evidence="8">The sequence shown here is derived from an EMBL/GenBank/DDBJ whole genome shotgun (WGS) entry which is preliminary data.</text>
</comment>
<dbReference type="Pfam" id="PF04511">
    <property type="entry name" value="DER1"/>
    <property type="match status" value="1"/>
</dbReference>
<dbReference type="SUPFAM" id="SSF144091">
    <property type="entry name" value="Rhomboid-like"/>
    <property type="match status" value="1"/>
</dbReference>
<evidence type="ECO:0000256" key="6">
    <source>
        <dbReference type="ARBA" id="ARBA00023136"/>
    </source>
</evidence>
<keyword evidence="4 7" id="KW-0256">Endoplasmic reticulum</keyword>
<dbReference type="OrthoDB" id="409763at2759"/>
<keyword evidence="9" id="KW-1185">Reference proteome</keyword>
<organism evidence="8 9">
    <name type="scientific">Folsomia candida</name>
    <name type="common">Springtail</name>
    <dbReference type="NCBI Taxonomy" id="158441"/>
    <lineage>
        <taxon>Eukaryota</taxon>
        <taxon>Metazoa</taxon>
        <taxon>Ecdysozoa</taxon>
        <taxon>Arthropoda</taxon>
        <taxon>Hexapoda</taxon>
        <taxon>Collembola</taxon>
        <taxon>Entomobryomorpha</taxon>
        <taxon>Isotomoidea</taxon>
        <taxon>Isotomidae</taxon>
        <taxon>Proisotominae</taxon>
        <taxon>Folsomia</taxon>
    </lineage>
</organism>
<reference evidence="8 9" key="1">
    <citation type="submission" date="2015-12" db="EMBL/GenBank/DDBJ databases">
        <title>The genome of Folsomia candida.</title>
        <authorList>
            <person name="Faddeeva A."/>
            <person name="Derks M.F."/>
            <person name="Anvar Y."/>
            <person name="Smit S."/>
            <person name="Van Straalen N."/>
            <person name="Roelofs D."/>
        </authorList>
    </citation>
    <scope>NUCLEOTIDE SEQUENCE [LARGE SCALE GENOMIC DNA]</scope>
    <source>
        <strain evidence="8 9">VU population</strain>
        <tissue evidence="8">Whole body</tissue>
    </source>
</reference>
<dbReference type="InterPro" id="IPR007599">
    <property type="entry name" value="DER1"/>
</dbReference>
<keyword evidence="6 7" id="KW-0472">Membrane</keyword>
<evidence type="ECO:0000256" key="5">
    <source>
        <dbReference type="ARBA" id="ARBA00022989"/>
    </source>
</evidence>
<dbReference type="InterPro" id="IPR035952">
    <property type="entry name" value="Rhomboid-like_sf"/>
</dbReference>
<name>A0A226DNP2_FOLCA</name>
<comment type="caution">
    <text evidence="7">Lacks conserved residue(s) required for the propagation of feature annotation.</text>
</comment>